<gene>
    <name evidence="2" type="ORF">I4J41_11055</name>
</gene>
<dbReference type="Proteomes" id="UP000615580">
    <property type="component" value="Unassembled WGS sequence"/>
</dbReference>
<sequence length="90" mass="10046">MTKNNTTAAFVALANTDRNARTTGAGYGTDNPKKKPGRTPVERHRTSFAFTLEDWNLIERLAEHYGVRISNTDTIVRAIKEAAQREGLIE</sequence>
<reference evidence="2 3" key="1">
    <citation type="journal article" date="2020" name="J. Clin. Microbiol.">
        <title>Assessing the Genetic Diversity of Austrian Corynebacterium diphtheriae Clinical Isolates, 2011-2019.</title>
        <authorList>
            <person name="Schaeffer J."/>
            <person name="Huhulescu S."/>
            <person name="Stoeger A."/>
            <person name="Allerberger F."/>
            <person name="Ruppitsch W."/>
        </authorList>
    </citation>
    <scope>NUCLEOTIDE SEQUENCE [LARGE SCALE GENOMIC DNA]</scope>
    <source>
        <strain evidence="2 3">04-17</strain>
    </source>
</reference>
<name>A0ABS0LEI2_9CORY</name>
<dbReference type="RefSeq" id="WP_196977035.1">
    <property type="nucleotide sequence ID" value="NZ_JADQUD010000052.1"/>
</dbReference>
<proteinExistence type="predicted"/>
<evidence type="ECO:0000256" key="1">
    <source>
        <dbReference type="SAM" id="MobiDB-lite"/>
    </source>
</evidence>
<dbReference type="EMBL" id="JADQUG010000058">
    <property type="protein sequence ID" value="MBG9355085.1"/>
    <property type="molecule type" value="Genomic_DNA"/>
</dbReference>
<accession>A0ABS0LEI2</accession>
<evidence type="ECO:0000313" key="2">
    <source>
        <dbReference type="EMBL" id="MBG9355085.1"/>
    </source>
</evidence>
<protein>
    <submittedName>
        <fullName evidence="2">Uncharacterized protein</fullName>
    </submittedName>
</protein>
<comment type="caution">
    <text evidence="2">The sequence shown here is derived from an EMBL/GenBank/DDBJ whole genome shotgun (WGS) entry which is preliminary data.</text>
</comment>
<keyword evidence="3" id="KW-1185">Reference proteome</keyword>
<feature type="region of interest" description="Disordered" evidence="1">
    <location>
        <begin position="20"/>
        <end position="43"/>
    </location>
</feature>
<organism evidence="2 3">
    <name type="scientific">Corynebacterium belfantii</name>
    <dbReference type="NCBI Taxonomy" id="2014537"/>
    <lineage>
        <taxon>Bacteria</taxon>
        <taxon>Bacillati</taxon>
        <taxon>Actinomycetota</taxon>
        <taxon>Actinomycetes</taxon>
        <taxon>Mycobacteriales</taxon>
        <taxon>Corynebacteriaceae</taxon>
        <taxon>Corynebacterium</taxon>
    </lineage>
</organism>
<evidence type="ECO:0000313" key="3">
    <source>
        <dbReference type="Proteomes" id="UP000615580"/>
    </source>
</evidence>